<dbReference type="InterPro" id="IPR013783">
    <property type="entry name" value="Ig-like_fold"/>
</dbReference>
<dbReference type="RefSeq" id="WP_256305626.1">
    <property type="nucleotide sequence ID" value="NZ_JANHAW010000001.1"/>
</dbReference>
<evidence type="ECO:0000313" key="5">
    <source>
        <dbReference type="Proteomes" id="UP001597092"/>
    </source>
</evidence>
<reference evidence="4 5" key="1">
    <citation type="journal article" date="2019" name="Int. J. Syst. Evol. Microbiol.">
        <title>The Global Catalogue of Microorganisms (GCM) 10K type strain sequencing project: providing services to taxonomists for standard genome sequencing and annotation.</title>
        <authorList>
            <consortium name="The Broad Institute Genomics Platform"/>
            <consortium name="The Broad Institute Genome Sequencing Center for Infectious Disease"/>
            <person name="Wu L."/>
            <person name="Ma J."/>
        </authorList>
    </citation>
    <scope>NUCLEOTIDE SEQUENCE [LARGE SCALE GENOMIC DNA]</scope>
    <source>
        <strain evidence="4 5">CGMCC 1.10387</strain>
    </source>
</reference>
<feature type="compositionally biased region" description="Gly residues" evidence="1">
    <location>
        <begin position="179"/>
        <end position="190"/>
    </location>
</feature>
<dbReference type="AlphaFoldDB" id="A0ABD6DYX1"/>
<dbReference type="Pfam" id="PF06510">
    <property type="entry name" value="DUF1102"/>
    <property type="match status" value="1"/>
</dbReference>
<comment type="caution">
    <text evidence="4">The sequence shown here is derived from an EMBL/GenBank/DDBJ whole genome shotgun (WGS) entry which is preliminary data.</text>
</comment>
<evidence type="ECO:0000259" key="3">
    <source>
        <dbReference type="Pfam" id="PF07705"/>
    </source>
</evidence>
<dbReference type="Proteomes" id="UP001597092">
    <property type="component" value="Unassembled WGS sequence"/>
</dbReference>
<sequence>MPTTRRTAILALLLVATGSLVFTTGAAVVNGPADTFAEDRLAVQPAEGPNGDYAYLNEDDEIVVDISPTNPNLPADFRGVNPETLASAEGVFTITYTADEYARVWIEHEGDAITFVSGGDSIEGEANNVTLAPNQTVAVGLRIDTRGEVAGTQLGSDDFSIRAEVAEPEEVSDSPPSTLGGGGGVGGGGLSTTVRSPDVDERRFVATGARSGDSVAFDADGMALDGGNVTMDRLELTGLPGGSVELNAVGSPDAFDEASRLDASTDPRSLAYLSLEYDFEPEEVDGMTLRFSADPAYLDYAGIDPAAVTLYRQTDAGEWERLPTEVVDEEIARERGLPADRVHFRALTDDFSTFAVAEEVPHLSVTDASLDASTVAPNEAVTVRATVENAGGASGERTITLTADGATVATERVALDPKASTIVDLAGRFETGGEVALAVDGVPAGTLVVDAPTTDAPPEATEDDSGTAEDLSGADGAGATATPGSDGSPSAADRRSGTAADVEGNAGSGGALLEPSGIDLVELGGLMLLVAIAVAFVALARRMPRS</sequence>
<evidence type="ECO:0000256" key="2">
    <source>
        <dbReference type="SAM" id="Phobius"/>
    </source>
</evidence>
<feature type="domain" description="CARDB" evidence="3">
    <location>
        <begin position="361"/>
        <end position="439"/>
    </location>
</feature>
<gene>
    <name evidence="4" type="ORF">ACFSAS_17740</name>
</gene>
<dbReference type="EMBL" id="JBHUDP010000012">
    <property type="protein sequence ID" value="MFD1687441.1"/>
    <property type="molecule type" value="Genomic_DNA"/>
</dbReference>
<keyword evidence="2" id="KW-0812">Transmembrane</keyword>
<feature type="region of interest" description="Disordered" evidence="1">
    <location>
        <begin position="448"/>
        <end position="513"/>
    </location>
</feature>
<keyword evidence="2" id="KW-1133">Transmembrane helix</keyword>
<dbReference type="InterPro" id="IPR009482">
    <property type="entry name" value="DUF1102"/>
</dbReference>
<dbReference type="NCBIfam" id="TIGR04213">
    <property type="entry name" value="PGF_pre_PGF"/>
    <property type="match status" value="1"/>
</dbReference>
<keyword evidence="2" id="KW-0472">Membrane</keyword>
<dbReference type="Pfam" id="PF07705">
    <property type="entry name" value="CARDB"/>
    <property type="match status" value="1"/>
</dbReference>
<dbReference type="InterPro" id="IPR011635">
    <property type="entry name" value="CARDB"/>
</dbReference>
<feature type="region of interest" description="Disordered" evidence="1">
    <location>
        <begin position="166"/>
        <end position="190"/>
    </location>
</feature>
<name>A0ABD6DYX1_9EURY</name>
<feature type="compositionally biased region" description="Low complexity" evidence="1">
    <location>
        <begin position="473"/>
        <end position="488"/>
    </location>
</feature>
<dbReference type="InterPro" id="IPR026453">
    <property type="entry name" value="PGF_pre_PGF"/>
</dbReference>
<proteinExistence type="predicted"/>
<dbReference type="Gene3D" id="2.60.40.10">
    <property type="entry name" value="Immunoglobulins"/>
    <property type="match status" value="1"/>
</dbReference>
<organism evidence="4 5">
    <name type="scientific">Halobellus litoreus</name>
    <dbReference type="NCBI Taxonomy" id="755310"/>
    <lineage>
        <taxon>Archaea</taxon>
        <taxon>Methanobacteriati</taxon>
        <taxon>Methanobacteriota</taxon>
        <taxon>Stenosarchaea group</taxon>
        <taxon>Halobacteria</taxon>
        <taxon>Halobacteriales</taxon>
        <taxon>Haloferacaceae</taxon>
        <taxon>Halobellus</taxon>
    </lineage>
</organism>
<evidence type="ECO:0000313" key="4">
    <source>
        <dbReference type="EMBL" id="MFD1687441.1"/>
    </source>
</evidence>
<accession>A0ABD6DYX1</accession>
<keyword evidence="5" id="KW-1185">Reference proteome</keyword>
<protein>
    <submittedName>
        <fullName evidence="4">DUF1102 domain-containing protein</fullName>
    </submittedName>
</protein>
<feature type="transmembrane region" description="Helical" evidence="2">
    <location>
        <begin position="523"/>
        <end position="540"/>
    </location>
</feature>
<evidence type="ECO:0000256" key="1">
    <source>
        <dbReference type="SAM" id="MobiDB-lite"/>
    </source>
</evidence>